<dbReference type="SUPFAM" id="SSF56436">
    <property type="entry name" value="C-type lectin-like"/>
    <property type="match status" value="2"/>
</dbReference>
<evidence type="ECO:0000313" key="17">
    <source>
        <dbReference type="RefSeq" id="XP_012905012.2"/>
    </source>
</evidence>
<dbReference type="RefSeq" id="XP_012905013.2">
    <property type="nucleotide sequence ID" value="XM_013049559.2"/>
</dbReference>
<dbReference type="RefSeq" id="XP_012905012.2">
    <property type="nucleotide sequence ID" value="XM_013049558.2"/>
</dbReference>
<keyword evidence="4 14" id="KW-0812">Transmembrane</keyword>
<evidence type="ECO:0000256" key="11">
    <source>
        <dbReference type="ARBA" id="ARBA00023180"/>
    </source>
</evidence>
<evidence type="ECO:0000313" key="16">
    <source>
        <dbReference type="Proteomes" id="UP000000715"/>
    </source>
</evidence>
<dbReference type="PANTHER" id="PTHR47727">
    <property type="entry name" value="C-TYPE LECTIN DOMAIN FAMILY 9 MEMBER A"/>
    <property type="match status" value="1"/>
</dbReference>
<feature type="domain" description="C-type lectin" evidence="15">
    <location>
        <begin position="304"/>
        <end position="417"/>
    </location>
</feature>
<organism evidence="16 17">
    <name type="scientific">Mustela putorius furo</name>
    <name type="common">European domestic ferret</name>
    <name type="synonym">Mustela furo</name>
    <dbReference type="NCBI Taxonomy" id="9669"/>
    <lineage>
        <taxon>Eukaryota</taxon>
        <taxon>Metazoa</taxon>
        <taxon>Chordata</taxon>
        <taxon>Craniata</taxon>
        <taxon>Vertebrata</taxon>
        <taxon>Euteleostomi</taxon>
        <taxon>Mammalia</taxon>
        <taxon>Eutheria</taxon>
        <taxon>Laurasiatheria</taxon>
        <taxon>Carnivora</taxon>
        <taxon>Caniformia</taxon>
        <taxon>Musteloidea</taxon>
        <taxon>Mustelidae</taxon>
        <taxon>Mustelinae</taxon>
        <taxon>Mustela</taxon>
    </lineage>
</organism>
<dbReference type="AlphaFoldDB" id="A0A8U0TBF0"/>
<keyword evidence="6" id="KW-0735">Signal-anchor</keyword>
<reference evidence="17 18" key="1">
    <citation type="submission" date="2025-04" db="UniProtKB">
        <authorList>
            <consortium name="RefSeq"/>
        </authorList>
    </citation>
    <scope>IDENTIFICATION</scope>
    <source>
        <tissue evidence="17 18">Brain</tissue>
    </source>
</reference>
<gene>
    <name evidence="17 18" type="primary">LOC101686568</name>
</gene>
<feature type="domain" description="C-type lectin" evidence="15">
    <location>
        <begin position="108"/>
        <end position="217"/>
    </location>
</feature>
<evidence type="ECO:0000256" key="7">
    <source>
        <dbReference type="ARBA" id="ARBA00022989"/>
    </source>
</evidence>
<evidence type="ECO:0000256" key="8">
    <source>
        <dbReference type="ARBA" id="ARBA00023136"/>
    </source>
</evidence>
<evidence type="ECO:0000313" key="18">
    <source>
        <dbReference type="RefSeq" id="XP_012905013.2"/>
    </source>
</evidence>
<evidence type="ECO:0000256" key="12">
    <source>
        <dbReference type="ARBA" id="ARBA00058175"/>
    </source>
</evidence>
<feature type="transmembrane region" description="Helical" evidence="14">
    <location>
        <begin position="216"/>
        <end position="240"/>
    </location>
</feature>
<keyword evidence="9" id="KW-1015">Disulfide bond</keyword>
<evidence type="ECO:0000256" key="6">
    <source>
        <dbReference type="ARBA" id="ARBA00022968"/>
    </source>
</evidence>
<dbReference type="PROSITE" id="PS50041">
    <property type="entry name" value="C_TYPE_LECTIN_2"/>
    <property type="match status" value="2"/>
</dbReference>
<proteinExistence type="predicted"/>
<sequence>MLDEDGYITLNIKNRKPALTSVDPASSPLWRVTALILLVLCMGLVVGLVALGMMPVRELNHHQVENKNVSGTLHQVAKKFCQYLIKQLEQKNSVSHKCSPCDRNWRYYGDSCYGFFRHNLTWEESKQFCINMNATLLKIASQNVLEYMKSRTGLIRWVGLSRKNSTEVWMWEDGSVPSKNVISDMQEEDAYASLQWDPPTPSPYQKHLSSIKYSGAWCLVVVISCVLCVGSVTTSVFLGIKLFQVSTIAMKQQEKLIHQDRELSNFTQWKRNHNLQMKCCQTLRQKSFSSAHNCNPCPDNWIQNGGGCYRVFENWKFWHTSKEDCLKEGSNLLQIDSKEEMDFITDSLSNVKKGYDYWVELSHDGLSRPWLWKDGSPPSPSLSPVQTLQSTDQLCGYLKDKFLSSTNCSNWKYFICEKYVLRSSI</sequence>
<dbReference type="Gene3D" id="3.10.100.10">
    <property type="entry name" value="Mannose-Binding Protein A, subunit A"/>
    <property type="match status" value="2"/>
</dbReference>
<evidence type="ECO:0000256" key="2">
    <source>
        <dbReference type="ARBA" id="ARBA00011738"/>
    </source>
</evidence>
<dbReference type="PANTHER" id="PTHR47727:SF1">
    <property type="entry name" value="C-TYPE LECTIN DOMAIN FAMILY 9 MEMBER A"/>
    <property type="match status" value="1"/>
</dbReference>
<accession>A0A8U0TBF0</accession>
<dbReference type="Pfam" id="PF00059">
    <property type="entry name" value="Lectin_C"/>
    <property type="match status" value="2"/>
</dbReference>
<comment type="subunit">
    <text evidence="2">Homodimer.</text>
</comment>
<dbReference type="GO" id="GO:0016020">
    <property type="term" value="C:membrane"/>
    <property type="evidence" value="ECO:0007669"/>
    <property type="project" value="UniProtKB-SubCell"/>
</dbReference>
<evidence type="ECO:0000259" key="15">
    <source>
        <dbReference type="PROSITE" id="PS50041"/>
    </source>
</evidence>
<dbReference type="CDD" id="cd03593">
    <property type="entry name" value="CLECT_NK_receptors_like"/>
    <property type="match status" value="2"/>
</dbReference>
<keyword evidence="5" id="KW-0430">Lectin</keyword>
<dbReference type="Proteomes" id="UP000000715">
    <property type="component" value="Unplaced"/>
</dbReference>
<evidence type="ECO:0000256" key="13">
    <source>
        <dbReference type="ARBA" id="ARBA00074639"/>
    </source>
</evidence>
<evidence type="ECO:0000256" key="14">
    <source>
        <dbReference type="SAM" id="Phobius"/>
    </source>
</evidence>
<feature type="transmembrane region" description="Helical" evidence="14">
    <location>
        <begin position="29"/>
        <end position="51"/>
    </location>
</feature>
<dbReference type="FunFam" id="3.10.100.10:FF:000075">
    <property type="entry name" value="C-type lectin domain family 9 member A"/>
    <property type="match status" value="1"/>
</dbReference>
<keyword evidence="10" id="KW-0675">Receptor</keyword>
<dbReference type="GO" id="GO:0006898">
    <property type="term" value="P:receptor-mediated endocytosis"/>
    <property type="evidence" value="ECO:0007669"/>
    <property type="project" value="InterPro"/>
</dbReference>
<dbReference type="InterPro" id="IPR016187">
    <property type="entry name" value="CTDL_fold"/>
</dbReference>
<keyword evidence="7 14" id="KW-1133">Transmembrane helix</keyword>
<evidence type="ECO:0000256" key="4">
    <source>
        <dbReference type="ARBA" id="ARBA00022692"/>
    </source>
</evidence>
<name>A0A8U0TBF0_MUSPF</name>
<protein>
    <recommendedName>
        <fullName evidence="13">C-type lectin domain family 9 member A</fullName>
    </recommendedName>
</protein>
<evidence type="ECO:0000256" key="3">
    <source>
        <dbReference type="ARBA" id="ARBA00022583"/>
    </source>
</evidence>
<evidence type="ECO:0000256" key="10">
    <source>
        <dbReference type="ARBA" id="ARBA00023170"/>
    </source>
</evidence>
<dbReference type="OrthoDB" id="6337382at2759"/>
<keyword evidence="3" id="KW-0254">Endocytosis</keyword>
<dbReference type="InterPro" id="IPR043315">
    <property type="entry name" value="CLEC9A"/>
</dbReference>
<keyword evidence="16" id="KW-1185">Reference proteome</keyword>
<dbReference type="InterPro" id="IPR001304">
    <property type="entry name" value="C-type_lectin-like"/>
</dbReference>
<dbReference type="InterPro" id="IPR033992">
    <property type="entry name" value="NKR-like_CTLD"/>
</dbReference>
<evidence type="ECO:0000256" key="9">
    <source>
        <dbReference type="ARBA" id="ARBA00023157"/>
    </source>
</evidence>
<dbReference type="GO" id="GO:0009986">
    <property type="term" value="C:cell surface"/>
    <property type="evidence" value="ECO:0007669"/>
    <property type="project" value="TreeGrafter"/>
</dbReference>
<evidence type="ECO:0000256" key="5">
    <source>
        <dbReference type="ARBA" id="ARBA00022734"/>
    </source>
</evidence>
<dbReference type="SMART" id="SM00034">
    <property type="entry name" value="CLECT"/>
    <property type="match status" value="2"/>
</dbReference>
<dbReference type="InterPro" id="IPR016186">
    <property type="entry name" value="C-type_lectin-like/link_sf"/>
</dbReference>
<keyword evidence="8 14" id="KW-0472">Membrane</keyword>
<dbReference type="GO" id="GO:0030246">
    <property type="term" value="F:carbohydrate binding"/>
    <property type="evidence" value="ECO:0007669"/>
    <property type="project" value="UniProtKB-KW"/>
</dbReference>
<dbReference type="GeneID" id="101686568"/>
<comment type="subcellular location">
    <subcellularLocation>
        <location evidence="1">Membrane</location>
        <topology evidence="1">Single-pass type II membrane protein</topology>
    </subcellularLocation>
</comment>
<keyword evidence="11" id="KW-0325">Glycoprotein</keyword>
<comment type="function">
    <text evidence="12">Functions as an endocytic receptor on a small subset of myeloid cells specialized for the uptake and processing of material from dead cells. Recognizes filamentous form of actin in association with particular actin-binding domains of cytoskeletal proteins, including spectrin, exposed when cell membranes are damaged, and mediate the cross-presentation of dead-cell associated antigens in a Syk-dependent manner.</text>
</comment>
<evidence type="ECO:0000256" key="1">
    <source>
        <dbReference type="ARBA" id="ARBA00004606"/>
    </source>
</evidence>